<proteinExistence type="predicted"/>
<keyword evidence="2" id="KW-1185">Reference proteome</keyword>
<evidence type="ECO:0000313" key="2">
    <source>
        <dbReference type="Proteomes" id="UP001153269"/>
    </source>
</evidence>
<sequence length="100" mass="11018">MAGGKGRRLNRPCAGWLVSLTIEVAFRVRRVVAATAPHSDAAGQDAFNGAPVECFQDGFTAELRALQASGCQLERLYKRSGLTVHLETFRDHLRSYKEVL</sequence>
<comment type="caution">
    <text evidence="1">The sequence shown here is derived from an EMBL/GenBank/DDBJ whole genome shotgun (WGS) entry which is preliminary data.</text>
</comment>
<evidence type="ECO:0000313" key="1">
    <source>
        <dbReference type="EMBL" id="CAB1414956.1"/>
    </source>
</evidence>
<protein>
    <submittedName>
        <fullName evidence="1">Uncharacterized protein</fullName>
    </submittedName>
</protein>
<dbReference type="Proteomes" id="UP001153269">
    <property type="component" value="Unassembled WGS sequence"/>
</dbReference>
<name>A0A9N7TM29_PLEPL</name>
<gene>
    <name evidence="1" type="ORF">PLEPLA_LOCUS2669</name>
</gene>
<dbReference type="EMBL" id="CADEAL010000132">
    <property type="protein sequence ID" value="CAB1414956.1"/>
    <property type="molecule type" value="Genomic_DNA"/>
</dbReference>
<organism evidence="1 2">
    <name type="scientific">Pleuronectes platessa</name>
    <name type="common">European plaice</name>
    <dbReference type="NCBI Taxonomy" id="8262"/>
    <lineage>
        <taxon>Eukaryota</taxon>
        <taxon>Metazoa</taxon>
        <taxon>Chordata</taxon>
        <taxon>Craniata</taxon>
        <taxon>Vertebrata</taxon>
        <taxon>Euteleostomi</taxon>
        <taxon>Actinopterygii</taxon>
        <taxon>Neopterygii</taxon>
        <taxon>Teleostei</taxon>
        <taxon>Neoteleostei</taxon>
        <taxon>Acanthomorphata</taxon>
        <taxon>Carangaria</taxon>
        <taxon>Pleuronectiformes</taxon>
        <taxon>Pleuronectoidei</taxon>
        <taxon>Pleuronectidae</taxon>
        <taxon>Pleuronectes</taxon>
    </lineage>
</organism>
<reference evidence="1" key="1">
    <citation type="submission" date="2020-03" db="EMBL/GenBank/DDBJ databases">
        <authorList>
            <person name="Weist P."/>
        </authorList>
    </citation>
    <scope>NUCLEOTIDE SEQUENCE</scope>
</reference>
<accession>A0A9N7TM29</accession>
<dbReference type="AlphaFoldDB" id="A0A9N7TM29"/>